<name>A0A024QDL6_9BACI</name>
<dbReference type="RefSeq" id="WP_021291484.1">
    <property type="nucleotide sequence ID" value="NZ_BNER01000004.1"/>
</dbReference>
<evidence type="ECO:0000259" key="2">
    <source>
        <dbReference type="Pfam" id="PF12850"/>
    </source>
</evidence>
<dbReference type="Pfam" id="PF12850">
    <property type="entry name" value="Metallophos_2"/>
    <property type="match status" value="1"/>
</dbReference>
<evidence type="ECO:0000313" key="3">
    <source>
        <dbReference type="EMBL" id="CDQ40021.1"/>
    </source>
</evidence>
<evidence type="ECO:0000313" key="4">
    <source>
        <dbReference type="Proteomes" id="UP000028875"/>
    </source>
</evidence>
<dbReference type="InterPro" id="IPR029052">
    <property type="entry name" value="Metallo-depent_PP-like"/>
</dbReference>
<reference evidence="4" key="2">
    <citation type="submission" date="2014-05" db="EMBL/GenBank/DDBJ databases">
        <title>Draft genome sequence of Virgibacillus massiliensis Vm-5.</title>
        <authorList>
            <person name="Khelaifia S."/>
            <person name="Croce O."/>
            <person name="Lagier J.C."/>
            <person name="Raoult D."/>
        </authorList>
    </citation>
    <scope>NUCLEOTIDE SEQUENCE [LARGE SCALE GENOMIC DNA]</scope>
    <source>
        <strain evidence="4">Vm-5</strain>
    </source>
</reference>
<proteinExistence type="inferred from homology"/>
<dbReference type="SUPFAM" id="SSF56300">
    <property type="entry name" value="Metallo-dependent phosphatases"/>
    <property type="match status" value="1"/>
</dbReference>
<dbReference type="Gene3D" id="3.60.21.10">
    <property type="match status" value="1"/>
</dbReference>
<dbReference type="Proteomes" id="UP000028875">
    <property type="component" value="Unassembled WGS sequence"/>
</dbReference>
<gene>
    <name evidence="3" type="ORF">BN990_02339</name>
</gene>
<dbReference type="OrthoDB" id="9813918at2"/>
<keyword evidence="4" id="KW-1185">Reference proteome</keyword>
<comment type="caution">
    <text evidence="3">The sequence shown here is derived from an EMBL/GenBank/DDBJ whole genome shotgun (WGS) entry which is preliminary data.</text>
</comment>
<feature type="domain" description="Calcineurin-like phosphoesterase" evidence="2">
    <location>
        <begin position="1"/>
        <end position="193"/>
    </location>
</feature>
<evidence type="ECO:0000256" key="1">
    <source>
        <dbReference type="ARBA" id="ARBA00008950"/>
    </source>
</evidence>
<dbReference type="GO" id="GO:0005737">
    <property type="term" value="C:cytoplasm"/>
    <property type="evidence" value="ECO:0007669"/>
    <property type="project" value="TreeGrafter"/>
</dbReference>
<dbReference type="GO" id="GO:0016791">
    <property type="term" value="F:phosphatase activity"/>
    <property type="evidence" value="ECO:0007669"/>
    <property type="project" value="TreeGrafter"/>
</dbReference>
<sequence>MKIAALYDIHGNLPALSAVLKELKEIKPDSIVVGGDIVSGPMPRRSLERVLSLADTVNFIRGNGDREVVMAFDGKPPPSAMSEKGRENQQWVASQLTRSQRDFLSELPTTITLPVGGLGDVLFCHATPSSDEEIFTPPTSQERITNIFSDVQQKIVVCGHTHMQFERQAGDIRILNAGSVGMPFADEPGAYWLLLSPMGVEFRRTTYDFEMAAKWIKRSGDPQGKEFAEKNVLEVPTAAEAARLLEKA</sequence>
<reference evidence="3 4" key="1">
    <citation type="submission" date="2014-03" db="EMBL/GenBank/DDBJ databases">
        <authorList>
            <person name="Urmite Genomes U."/>
        </authorList>
    </citation>
    <scope>NUCLEOTIDE SEQUENCE [LARGE SCALE GENOMIC DNA]</scope>
    <source>
        <strain evidence="3 4">Vm-5</strain>
    </source>
</reference>
<dbReference type="AlphaFoldDB" id="A0A024QDL6"/>
<dbReference type="STRING" id="1462526.BN990_02339"/>
<dbReference type="InterPro" id="IPR011152">
    <property type="entry name" value="Pesterase_MJ0912"/>
</dbReference>
<protein>
    <submittedName>
        <fullName evidence="3">Phosphodiesterase</fullName>
    </submittedName>
</protein>
<organism evidence="3 4">
    <name type="scientific">Virgibacillus massiliensis</name>
    <dbReference type="NCBI Taxonomy" id="1462526"/>
    <lineage>
        <taxon>Bacteria</taxon>
        <taxon>Bacillati</taxon>
        <taxon>Bacillota</taxon>
        <taxon>Bacilli</taxon>
        <taxon>Bacillales</taxon>
        <taxon>Bacillaceae</taxon>
        <taxon>Virgibacillus</taxon>
    </lineage>
</organism>
<accession>A0A024QDL6</accession>
<dbReference type="InterPro" id="IPR050126">
    <property type="entry name" value="Ap4A_hydrolase"/>
</dbReference>
<dbReference type="PANTHER" id="PTHR42850:SF2">
    <property type="entry name" value="BLL5683 PROTEIN"/>
    <property type="match status" value="1"/>
</dbReference>
<dbReference type="EMBL" id="CCDP010000001">
    <property type="protein sequence ID" value="CDQ40021.1"/>
    <property type="molecule type" value="Genomic_DNA"/>
</dbReference>
<dbReference type="eggNOG" id="COG0639">
    <property type="taxonomic scope" value="Bacteria"/>
</dbReference>
<dbReference type="PIRSF" id="PIRSF000883">
    <property type="entry name" value="Pesterase_MJ0912"/>
    <property type="match status" value="1"/>
</dbReference>
<comment type="similarity">
    <text evidence="1">Belongs to the metallophosphoesterase superfamily. YfcE family.</text>
</comment>
<dbReference type="InterPro" id="IPR024654">
    <property type="entry name" value="Calcineurin-like_PHP_lpxH"/>
</dbReference>
<dbReference type="PANTHER" id="PTHR42850">
    <property type="entry name" value="METALLOPHOSPHOESTERASE"/>
    <property type="match status" value="1"/>
</dbReference>
<dbReference type="CDD" id="cd00838">
    <property type="entry name" value="MPP_superfamily"/>
    <property type="match status" value="1"/>
</dbReference>